<dbReference type="Proteomes" id="UP000280307">
    <property type="component" value="Unassembled WGS sequence"/>
</dbReference>
<proteinExistence type="predicted"/>
<sequence>MVLDRLFGDDPDRLALFAQLAVQHDAPTDGFGWYWLGRAIQAAALSAGGADRVRNWVGMVRAIMRSWHDEACYGKDAPRRVRSARRPDSADSILASTNPEDRVSFAMLSTATHITGAQRAYWLQRFRAAPHPDAQRAVLAAFVAEHPLPGVASD</sequence>
<dbReference type="EMBL" id="RSAS01000663">
    <property type="protein sequence ID" value="RRR69158.1"/>
    <property type="molecule type" value="Genomic_DNA"/>
</dbReference>
<evidence type="ECO:0000313" key="2">
    <source>
        <dbReference type="Proteomes" id="UP000280307"/>
    </source>
</evidence>
<gene>
    <name evidence="1" type="ORF">EI684_16475</name>
</gene>
<accession>A0A426TUX3</accession>
<protein>
    <submittedName>
        <fullName evidence="1">Uncharacterized protein</fullName>
    </submittedName>
</protein>
<dbReference type="AlphaFoldDB" id="A0A426TUX3"/>
<reference evidence="1 2" key="1">
    <citation type="submission" date="2018-12" db="EMBL/GenBank/DDBJ databases">
        <title>Genome Sequence of Candidatus Viridilinea halotolerans isolated from saline sulfide-rich spring.</title>
        <authorList>
            <person name="Grouzdev D.S."/>
            <person name="Burganskaya E.I."/>
            <person name="Krutkina M.S."/>
            <person name="Sukhacheva M.V."/>
            <person name="Gorlenko V.M."/>
        </authorList>
    </citation>
    <scope>NUCLEOTIDE SEQUENCE [LARGE SCALE GENOMIC DNA]</scope>
    <source>
        <strain evidence="1">Chok-6</strain>
    </source>
</reference>
<organism evidence="1 2">
    <name type="scientific">Candidatus Viridilinea halotolerans</name>
    <dbReference type="NCBI Taxonomy" id="2491704"/>
    <lineage>
        <taxon>Bacteria</taxon>
        <taxon>Bacillati</taxon>
        <taxon>Chloroflexota</taxon>
        <taxon>Chloroflexia</taxon>
        <taxon>Chloroflexales</taxon>
        <taxon>Chloroflexineae</taxon>
        <taxon>Oscillochloridaceae</taxon>
        <taxon>Candidatus Viridilinea</taxon>
    </lineage>
</organism>
<evidence type="ECO:0000313" key="1">
    <source>
        <dbReference type="EMBL" id="RRR69158.1"/>
    </source>
</evidence>
<comment type="caution">
    <text evidence="1">The sequence shown here is derived from an EMBL/GenBank/DDBJ whole genome shotgun (WGS) entry which is preliminary data.</text>
</comment>
<name>A0A426TUX3_9CHLR</name>